<evidence type="ECO:0008006" key="3">
    <source>
        <dbReference type="Google" id="ProtNLM"/>
    </source>
</evidence>
<evidence type="ECO:0000313" key="1">
    <source>
        <dbReference type="EMBL" id="QQP87949.1"/>
    </source>
</evidence>
<protein>
    <recommendedName>
        <fullName evidence="3">Metallopeptidase DUF4344</fullName>
    </recommendedName>
</protein>
<keyword evidence="2" id="KW-1185">Reference proteome</keyword>
<sequence>MMGVRGGFRRLVAYIAVILSLAFPATARQVTAEERREADLFILGNTLFILYHELGHALIDLLGLPVLGHEEDAADNLASIMMIPDQPDPVMDELIVAAADGWYLGDLWQQEAGNAEPSWWGEHSLDMQRFYSVVCLMYGSDPAGFAELADSVNLPSDRRTSCAGDYQQARAGWSRLLAPHMLPAETRADRRSAVTLEFEPPAAGQDYVASLLHESGLIEAVVRDIGTGFKLPRDLTVRFHACGGSNANAFYHGGAAAVSVCYELVAFYNELILRDISRRHPR</sequence>
<reference evidence="1" key="1">
    <citation type="submission" date="2021-02" db="EMBL/GenBank/DDBJ databases">
        <title>Skermanella TT6 skin isolate.</title>
        <authorList>
            <person name="Lee K."/>
            <person name="Ganzorig M."/>
        </authorList>
    </citation>
    <scope>NUCLEOTIDE SEQUENCE</scope>
    <source>
        <strain evidence="1">TT6</strain>
    </source>
</reference>
<accession>A0ABX7B276</accession>
<evidence type="ECO:0000313" key="2">
    <source>
        <dbReference type="Proteomes" id="UP000595197"/>
    </source>
</evidence>
<proteinExistence type="predicted"/>
<dbReference type="EMBL" id="CP067420">
    <property type="protein sequence ID" value="QQP87949.1"/>
    <property type="molecule type" value="Genomic_DNA"/>
</dbReference>
<organism evidence="1 2">
    <name type="scientific">Skermanella cutis</name>
    <dbReference type="NCBI Taxonomy" id="2775420"/>
    <lineage>
        <taxon>Bacteria</taxon>
        <taxon>Pseudomonadati</taxon>
        <taxon>Pseudomonadota</taxon>
        <taxon>Alphaproteobacteria</taxon>
        <taxon>Rhodospirillales</taxon>
        <taxon>Azospirillaceae</taxon>
        <taxon>Skermanella</taxon>
    </lineage>
</organism>
<name>A0ABX7B276_9PROT</name>
<dbReference type="RefSeq" id="WP_201072219.1">
    <property type="nucleotide sequence ID" value="NZ_CP067420.1"/>
</dbReference>
<gene>
    <name evidence="1" type="ORF">IGS68_17960</name>
</gene>
<dbReference type="Pfam" id="PF14247">
    <property type="entry name" value="DUF4344"/>
    <property type="match status" value="2"/>
</dbReference>
<dbReference type="Proteomes" id="UP000595197">
    <property type="component" value="Chromosome"/>
</dbReference>
<dbReference type="InterPro" id="IPR025644">
    <property type="entry name" value="DUF4344"/>
</dbReference>